<evidence type="ECO:0000313" key="2">
    <source>
        <dbReference type="Proteomes" id="UP000676565"/>
    </source>
</evidence>
<dbReference type="EMBL" id="JAGKQQ010000001">
    <property type="protein sequence ID" value="MBP3957429.1"/>
    <property type="molecule type" value="Genomic_DNA"/>
</dbReference>
<dbReference type="SUPFAM" id="SSF53448">
    <property type="entry name" value="Nucleotide-diphospho-sugar transferases"/>
    <property type="match status" value="1"/>
</dbReference>
<sequence>MGIDRDDSKTVEASHKLRRQFPFVRFFSGEQQSNLSVGYYTPLALRSTGKFVQLLNDDTLFATKGWNIVALELLNSFQKHPDGILLGCPHDDTGCAYSCFPVLSRQAILALGHAINPAFGSWGGDVQLDMVFAALGRKVPLPYDIKHLCRHNRTRGIDRVQARMPRLTRGYPYEETVKNDTERLRKIIDENTR</sequence>
<evidence type="ECO:0008006" key="3">
    <source>
        <dbReference type="Google" id="ProtNLM"/>
    </source>
</evidence>
<name>A0ABS5BUN3_9BACT</name>
<proteinExistence type="predicted"/>
<organism evidence="1 2">
    <name type="scientific">Gemmata palustris</name>
    <dbReference type="NCBI Taxonomy" id="2822762"/>
    <lineage>
        <taxon>Bacteria</taxon>
        <taxon>Pseudomonadati</taxon>
        <taxon>Planctomycetota</taxon>
        <taxon>Planctomycetia</taxon>
        <taxon>Gemmatales</taxon>
        <taxon>Gemmataceae</taxon>
        <taxon>Gemmata</taxon>
    </lineage>
</organism>
<dbReference type="InterPro" id="IPR029044">
    <property type="entry name" value="Nucleotide-diphossugar_trans"/>
</dbReference>
<protein>
    <recommendedName>
        <fullName evidence="3">Glycosyltransferase</fullName>
    </recommendedName>
</protein>
<evidence type="ECO:0000313" key="1">
    <source>
        <dbReference type="EMBL" id="MBP3957429.1"/>
    </source>
</evidence>
<comment type="caution">
    <text evidence="1">The sequence shown here is derived from an EMBL/GenBank/DDBJ whole genome shotgun (WGS) entry which is preliminary data.</text>
</comment>
<reference evidence="1 2" key="1">
    <citation type="submission" date="2021-04" db="EMBL/GenBank/DDBJ databases">
        <authorList>
            <person name="Ivanova A."/>
        </authorList>
    </citation>
    <scope>NUCLEOTIDE SEQUENCE [LARGE SCALE GENOMIC DNA]</scope>
    <source>
        <strain evidence="1 2">G18</strain>
    </source>
</reference>
<accession>A0ABS5BUN3</accession>
<dbReference type="Proteomes" id="UP000676565">
    <property type="component" value="Unassembled WGS sequence"/>
</dbReference>
<keyword evidence="2" id="KW-1185">Reference proteome</keyword>
<gene>
    <name evidence="1" type="ORF">J8F10_19455</name>
</gene>